<reference evidence="2 3" key="1">
    <citation type="submission" date="2014-04" db="EMBL/GenBank/DDBJ databases">
        <authorList>
            <consortium name="DOE Joint Genome Institute"/>
            <person name="Kuo A."/>
            <person name="Zuccaro A."/>
            <person name="Kohler A."/>
            <person name="Nagy L.G."/>
            <person name="Floudas D."/>
            <person name="Copeland A."/>
            <person name="Barry K.W."/>
            <person name="Cichocki N."/>
            <person name="Veneault-Fourrey C."/>
            <person name="LaButti K."/>
            <person name="Lindquist E.A."/>
            <person name="Lipzen A."/>
            <person name="Lundell T."/>
            <person name="Morin E."/>
            <person name="Murat C."/>
            <person name="Sun H."/>
            <person name="Tunlid A."/>
            <person name="Henrissat B."/>
            <person name="Grigoriev I.V."/>
            <person name="Hibbett D.S."/>
            <person name="Martin F."/>
            <person name="Nordberg H.P."/>
            <person name="Cantor M.N."/>
            <person name="Hua S.X."/>
        </authorList>
    </citation>
    <scope>NUCLEOTIDE SEQUENCE [LARGE SCALE GENOMIC DNA]</scope>
    <source>
        <strain evidence="2 3">MAFF 305830</strain>
    </source>
</reference>
<dbReference type="HOGENOM" id="CLU_2656012_0_0_1"/>
<evidence type="ECO:0000313" key="2">
    <source>
        <dbReference type="EMBL" id="KIM28462.1"/>
    </source>
</evidence>
<name>A0A0C2XH81_SERVB</name>
<proteinExistence type="predicted"/>
<evidence type="ECO:0000313" key="3">
    <source>
        <dbReference type="Proteomes" id="UP000054097"/>
    </source>
</evidence>
<dbReference type="OrthoDB" id="10463862at2759"/>
<keyword evidence="3" id="KW-1185">Reference proteome</keyword>
<feature type="compositionally biased region" description="Pro residues" evidence="1">
    <location>
        <begin position="1"/>
        <end position="18"/>
    </location>
</feature>
<gene>
    <name evidence="2" type="ORF">M408DRAFT_23832</name>
</gene>
<dbReference type="AlphaFoldDB" id="A0A0C2XH81"/>
<reference evidence="3" key="2">
    <citation type="submission" date="2015-01" db="EMBL/GenBank/DDBJ databases">
        <title>Evolutionary Origins and Diversification of the Mycorrhizal Mutualists.</title>
        <authorList>
            <consortium name="DOE Joint Genome Institute"/>
            <consortium name="Mycorrhizal Genomics Consortium"/>
            <person name="Kohler A."/>
            <person name="Kuo A."/>
            <person name="Nagy L.G."/>
            <person name="Floudas D."/>
            <person name="Copeland A."/>
            <person name="Barry K.W."/>
            <person name="Cichocki N."/>
            <person name="Veneault-Fourrey C."/>
            <person name="LaButti K."/>
            <person name="Lindquist E.A."/>
            <person name="Lipzen A."/>
            <person name="Lundell T."/>
            <person name="Morin E."/>
            <person name="Murat C."/>
            <person name="Riley R."/>
            <person name="Ohm R."/>
            <person name="Sun H."/>
            <person name="Tunlid A."/>
            <person name="Henrissat B."/>
            <person name="Grigoriev I.V."/>
            <person name="Hibbett D.S."/>
            <person name="Martin F."/>
        </authorList>
    </citation>
    <scope>NUCLEOTIDE SEQUENCE [LARGE SCALE GENOMIC DNA]</scope>
    <source>
        <strain evidence="3">MAFF 305830</strain>
    </source>
</reference>
<accession>A0A0C2XH81</accession>
<dbReference type="EMBL" id="KN824293">
    <property type="protein sequence ID" value="KIM28462.1"/>
    <property type="molecule type" value="Genomic_DNA"/>
</dbReference>
<evidence type="ECO:0000256" key="1">
    <source>
        <dbReference type="SAM" id="MobiDB-lite"/>
    </source>
</evidence>
<protein>
    <submittedName>
        <fullName evidence="2">Uncharacterized protein</fullName>
    </submittedName>
</protein>
<dbReference type="Proteomes" id="UP000054097">
    <property type="component" value="Unassembled WGS sequence"/>
</dbReference>
<dbReference type="STRING" id="933852.A0A0C2XH81"/>
<feature type="region of interest" description="Disordered" evidence="1">
    <location>
        <begin position="1"/>
        <end position="53"/>
    </location>
</feature>
<sequence>MNFPKGPPNIAPNSPPAEYPLSSPQEEETDTGILSGPNELEPQPGLGAPVRWFDADRTQSYAKIEPFLETNDTSVE</sequence>
<organism evidence="2 3">
    <name type="scientific">Serendipita vermifera MAFF 305830</name>
    <dbReference type="NCBI Taxonomy" id="933852"/>
    <lineage>
        <taxon>Eukaryota</taxon>
        <taxon>Fungi</taxon>
        <taxon>Dikarya</taxon>
        <taxon>Basidiomycota</taxon>
        <taxon>Agaricomycotina</taxon>
        <taxon>Agaricomycetes</taxon>
        <taxon>Sebacinales</taxon>
        <taxon>Serendipitaceae</taxon>
        <taxon>Serendipita</taxon>
    </lineage>
</organism>